<name>A0A434AX58_9BACT</name>
<accession>A0A434AX58</accession>
<dbReference type="Gene3D" id="2.60.40.3620">
    <property type="match status" value="3"/>
</dbReference>
<proteinExistence type="predicted"/>
<dbReference type="Proteomes" id="UP000282985">
    <property type="component" value="Unassembled WGS sequence"/>
</dbReference>
<dbReference type="Pfam" id="PF16411">
    <property type="entry name" value="SusF_SusE"/>
    <property type="match status" value="2"/>
</dbReference>
<feature type="domain" description="Outer membrane protein SusF/SusE-like C-terminal" evidence="3">
    <location>
        <begin position="394"/>
        <end position="488"/>
    </location>
</feature>
<keyword evidence="5" id="KW-1185">Reference proteome</keyword>
<comment type="caution">
    <text evidence="4">The sequence shown here is derived from an EMBL/GenBank/DDBJ whole genome shotgun (WGS) entry which is preliminary data.</text>
</comment>
<evidence type="ECO:0000313" key="5">
    <source>
        <dbReference type="Proteomes" id="UP000282985"/>
    </source>
</evidence>
<evidence type="ECO:0000313" key="4">
    <source>
        <dbReference type="EMBL" id="RUT79016.1"/>
    </source>
</evidence>
<dbReference type="InterPro" id="IPR025970">
    <property type="entry name" value="SusE"/>
</dbReference>
<evidence type="ECO:0000259" key="3">
    <source>
        <dbReference type="Pfam" id="PF16411"/>
    </source>
</evidence>
<evidence type="ECO:0000259" key="2">
    <source>
        <dbReference type="Pfam" id="PF14292"/>
    </source>
</evidence>
<feature type="transmembrane region" description="Helical" evidence="1">
    <location>
        <begin position="20"/>
        <end position="37"/>
    </location>
</feature>
<dbReference type="GO" id="GO:0019867">
    <property type="term" value="C:outer membrane"/>
    <property type="evidence" value="ECO:0007669"/>
    <property type="project" value="InterPro"/>
</dbReference>
<keyword evidence="1" id="KW-0472">Membrane</keyword>
<dbReference type="Pfam" id="PF14292">
    <property type="entry name" value="SusE"/>
    <property type="match status" value="1"/>
</dbReference>
<dbReference type="EMBL" id="RJJX01000005">
    <property type="protein sequence ID" value="RUT79016.1"/>
    <property type="molecule type" value="Genomic_DNA"/>
</dbReference>
<keyword evidence="1" id="KW-1133">Transmembrane helix</keyword>
<dbReference type="InterPro" id="IPR032187">
    <property type="entry name" value="SusF/SusE-like_C"/>
</dbReference>
<evidence type="ECO:0000256" key="1">
    <source>
        <dbReference type="SAM" id="Phobius"/>
    </source>
</evidence>
<protein>
    <submittedName>
        <fullName evidence="4">SusF/SusE family outer membrane protein</fullName>
    </submittedName>
</protein>
<organism evidence="4 5">
    <name type="scientific">Ancylomarina longa</name>
    <dbReference type="NCBI Taxonomy" id="2487017"/>
    <lineage>
        <taxon>Bacteria</taxon>
        <taxon>Pseudomonadati</taxon>
        <taxon>Bacteroidota</taxon>
        <taxon>Bacteroidia</taxon>
        <taxon>Marinilabiliales</taxon>
        <taxon>Marinifilaceae</taxon>
        <taxon>Ancylomarina</taxon>
    </lineage>
</organism>
<dbReference type="AlphaFoldDB" id="A0A434AX58"/>
<feature type="domain" description="SusE outer membrane protein" evidence="2">
    <location>
        <begin position="40"/>
        <end position="146"/>
    </location>
</feature>
<dbReference type="GO" id="GO:2001070">
    <property type="term" value="F:starch binding"/>
    <property type="evidence" value="ECO:0007669"/>
    <property type="project" value="InterPro"/>
</dbReference>
<gene>
    <name evidence="4" type="ORF">DLK05_05930</name>
</gene>
<feature type="domain" description="Outer membrane protein SusF/SusE-like C-terminal" evidence="3">
    <location>
        <begin position="283"/>
        <end position="382"/>
    </location>
</feature>
<reference evidence="4 5" key="1">
    <citation type="submission" date="2018-11" db="EMBL/GenBank/DDBJ databases">
        <title>Parancylomarina longa gen. nov., sp. nov., isolated from sediments of southern Okinawa.</title>
        <authorList>
            <person name="Fu T."/>
        </authorList>
    </citation>
    <scope>NUCLEOTIDE SEQUENCE [LARGE SCALE GENOMIC DNA]</scope>
    <source>
        <strain evidence="4 5">T3-2 S1-C</strain>
    </source>
</reference>
<sequence length="498" mass="55395">MKKRYITQGFIPNWKIDKGGIFITVLISILFSFLLPSCDNNEEIVIEMGNPVQLSASKSEVELNQKNANLTAIEYTWTPGSNEGTGAAISYILQLDIEGNNFSTPKTFEVGKAVLSKKYTTEELNNILLNDWGATAGTTVMMESRVIAITSSDVVVPDTSKIVAVSVMSYVPVSNTLYMVGDATPNGWDNSIATPLQENPDEPATFTYEGTLKAGELKFITQLGEWLPSYQKGEDVQHIVLRTDDSQPDEKFSIAESGVYRITLNLLDLNISFEKLDQSPYDELWIVGDATPNGWNIDNPNKMVQDPTDSFIFTYNEYLNAGEFKFPTSTGDWGTDFYMPLTNYPDLSETTVQLVSGGDPDYKWKITDAGPYKIQLNLRDLSISIKAFEPYTMLWMVGDATPAGWDIDNPTEMVPDSNDPNVFTYTGPLTAGEFKFPTSTGDWGADFFMPVENHPELSDTRMKFISGGSPDSKWEITSAGNYTITINQFYETISIVKN</sequence>
<dbReference type="OrthoDB" id="975117at2"/>
<dbReference type="RefSeq" id="WP_127343070.1">
    <property type="nucleotide sequence ID" value="NZ_RJJX01000005.1"/>
</dbReference>
<keyword evidence="1" id="KW-0812">Transmembrane</keyword>